<name>A0A348G1Y7_9HYPH</name>
<protein>
    <submittedName>
        <fullName evidence="2">Uncharacterized protein</fullName>
    </submittedName>
</protein>
<feature type="region of interest" description="Disordered" evidence="1">
    <location>
        <begin position="317"/>
        <end position="352"/>
    </location>
</feature>
<dbReference type="OrthoDB" id="9805649at2"/>
<gene>
    <name evidence="2" type="ORF">BLTE_22550</name>
</gene>
<dbReference type="SUPFAM" id="SSF52266">
    <property type="entry name" value="SGNH hydrolase"/>
    <property type="match status" value="1"/>
</dbReference>
<dbReference type="Pfam" id="PF04311">
    <property type="entry name" value="DUF459"/>
    <property type="match status" value="1"/>
</dbReference>
<evidence type="ECO:0000256" key="1">
    <source>
        <dbReference type="SAM" id="MobiDB-lite"/>
    </source>
</evidence>
<evidence type="ECO:0000313" key="3">
    <source>
        <dbReference type="Proteomes" id="UP000266934"/>
    </source>
</evidence>
<sequence>MVRGRIAVLVAWGLVACGLTAWGLTALVLAATPLAAQERDDRYFTLRDPFRTERSYVPRMRWSPPTNLDAPARQSKPLEPPSTEPQGTAYASATEADEARTSPALEYIAVFGDSLAEPLAKGLADSFVQDLPEVAVLNKARPDTSLIRKDPADWIAAAQEMLASDKVTVGVVVIGINERQAAQDETGATFEPRSERWVQAYTRRVDDLMALFKAKNIPLFWVGLPAMKSGRLSQDMQFYNEIIRERAARAGVPFVDVWDGFVDEQGQFVTSGPALDGQKRRLRNSDGIHFTRAGGRKLAHFVERDIRLLLDQRIPRAPAETNEQTPPPAAPSPDVPATAVTPQVPQPQPLARPVAGPVVPLVGATGPSGPLAGATPARSMQSSDPIVTQVLVRGETPPPVAGRADDFVWPGATATPAAATPTTATPAAATPAEPGKATP</sequence>
<dbReference type="AlphaFoldDB" id="A0A348G1Y7"/>
<keyword evidence="3" id="KW-1185">Reference proteome</keyword>
<dbReference type="KEGG" id="blag:BLTE_22550"/>
<accession>A0A348G1Y7</accession>
<dbReference type="Gene3D" id="3.40.50.1110">
    <property type="entry name" value="SGNH hydrolase"/>
    <property type="match status" value="1"/>
</dbReference>
<dbReference type="CDD" id="cd01829">
    <property type="entry name" value="SGNH_hydrolase_peri2"/>
    <property type="match status" value="1"/>
</dbReference>
<feature type="region of interest" description="Disordered" evidence="1">
    <location>
        <begin position="395"/>
        <end position="439"/>
    </location>
</feature>
<proteinExistence type="predicted"/>
<feature type="region of interest" description="Disordered" evidence="1">
    <location>
        <begin position="61"/>
        <end position="98"/>
    </location>
</feature>
<dbReference type="GO" id="GO:0016788">
    <property type="term" value="F:hydrolase activity, acting on ester bonds"/>
    <property type="evidence" value="ECO:0007669"/>
    <property type="project" value="UniProtKB-ARBA"/>
</dbReference>
<dbReference type="RefSeq" id="WP_160140592.1">
    <property type="nucleotide sequence ID" value="NZ_AP018907.1"/>
</dbReference>
<feature type="compositionally biased region" description="Low complexity" evidence="1">
    <location>
        <begin position="410"/>
        <end position="439"/>
    </location>
</feature>
<feature type="compositionally biased region" description="Pro residues" evidence="1">
    <location>
        <begin position="325"/>
        <end position="334"/>
    </location>
</feature>
<evidence type="ECO:0000313" key="2">
    <source>
        <dbReference type="EMBL" id="BBF93570.1"/>
    </source>
</evidence>
<reference evidence="2 3" key="1">
    <citation type="submission" date="2018-08" db="EMBL/GenBank/DDBJ databases">
        <title>Complete genome sequencing of Blastochloris tepida GI.</title>
        <authorList>
            <person name="Tsukatani Y."/>
            <person name="Mori H."/>
        </authorList>
    </citation>
    <scope>NUCLEOTIDE SEQUENCE [LARGE SCALE GENOMIC DNA]</scope>
    <source>
        <strain evidence="2 3">GI</strain>
    </source>
</reference>
<dbReference type="PROSITE" id="PS51257">
    <property type="entry name" value="PROKAR_LIPOPROTEIN"/>
    <property type="match status" value="1"/>
</dbReference>
<dbReference type="EMBL" id="AP018907">
    <property type="protein sequence ID" value="BBF93570.1"/>
    <property type="molecule type" value="Genomic_DNA"/>
</dbReference>
<dbReference type="Proteomes" id="UP000266934">
    <property type="component" value="Chromosome"/>
</dbReference>
<dbReference type="InterPro" id="IPR007407">
    <property type="entry name" value="DUF459"/>
</dbReference>
<organism evidence="2 3">
    <name type="scientific">Blastochloris tepida</name>
    <dbReference type="NCBI Taxonomy" id="2233851"/>
    <lineage>
        <taxon>Bacteria</taxon>
        <taxon>Pseudomonadati</taxon>
        <taxon>Pseudomonadota</taxon>
        <taxon>Alphaproteobacteria</taxon>
        <taxon>Hyphomicrobiales</taxon>
        <taxon>Blastochloridaceae</taxon>
        <taxon>Blastochloris</taxon>
    </lineage>
</organism>
<dbReference type="InterPro" id="IPR036514">
    <property type="entry name" value="SGNH_hydro_sf"/>
</dbReference>